<reference evidence="2 3" key="1">
    <citation type="submission" date="2019-07" db="EMBL/GenBank/DDBJ databases">
        <title>Lentzea xizangensis sp. nov., isolated from Qinghai-Tibetan Plateau Soils.</title>
        <authorList>
            <person name="Huang J."/>
        </authorList>
    </citation>
    <scope>NUCLEOTIDE SEQUENCE [LARGE SCALE GENOMIC DNA]</scope>
    <source>
        <strain evidence="2 3">FXJ1.1311</strain>
    </source>
</reference>
<dbReference type="PROSITE" id="PS51257">
    <property type="entry name" value="PROKAR_LIPOPROTEIN"/>
    <property type="match status" value="1"/>
</dbReference>
<evidence type="ECO:0000313" key="2">
    <source>
        <dbReference type="EMBL" id="TWP50585.1"/>
    </source>
</evidence>
<keyword evidence="3" id="KW-1185">Reference proteome</keyword>
<feature type="transmembrane region" description="Helical" evidence="1">
    <location>
        <begin position="98"/>
        <end position="116"/>
    </location>
</feature>
<feature type="transmembrane region" description="Helical" evidence="1">
    <location>
        <begin position="143"/>
        <end position="164"/>
    </location>
</feature>
<feature type="transmembrane region" description="Helical" evidence="1">
    <location>
        <begin position="71"/>
        <end position="91"/>
    </location>
</feature>
<organism evidence="2 3">
    <name type="scientific">Lentzea tibetensis</name>
    <dbReference type="NCBI Taxonomy" id="2591470"/>
    <lineage>
        <taxon>Bacteria</taxon>
        <taxon>Bacillati</taxon>
        <taxon>Actinomycetota</taxon>
        <taxon>Actinomycetes</taxon>
        <taxon>Pseudonocardiales</taxon>
        <taxon>Pseudonocardiaceae</taxon>
        <taxon>Lentzea</taxon>
    </lineage>
</organism>
<dbReference type="OrthoDB" id="3698039at2"/>
<proteinExistence type="predicted"/>
<name>A0A563ES64_9PSEU</name>
<evidence type="ECO:0000256" key="1">
    <source>
        <dbReference type="SAM" id="Phobius"/>
    </source>
</evidence>
<gene>
    <name evidence="2" type="ORF">FKR81_20685</name>
</gene>
<sequence length="175" mass="18582">MIRSERRLVSPAALLLALLCLGLPFVAVSCESSVATVSADYSGWDLVAGGTPDVTPQGDDSFTKNTERSEIPAQPAAIVFLVLATAAIALARTRAFDLRTLGSAVCAGGAAVMLIVNQLRVHHGIAEEIQGNGLAEDMVHTRFGFWLTLLFVLGAAACNATTYARRNSLVQQRQR</sequence>
<accession>A0A563ES64</accession>
<dbReference type="AlphaFoldDB" id="A0A563ES64"/>
<protein>
    <submittedName>
        <fullName evidence="2">Uncharacterized protein</fullName>
    </submittedName>
</protein>
<keyword evidence="1" id="KW-0472">Membrane</keyword>
<dbReference type="EMBL" id="VOBR01000012">
    <property type="protein sequence ID" value="TWP50585.1"/>
    <property type="molecule type" value="Genomic_DNA"/>
</dbReference>
<evidence type="ECO:0000313" key="3">
    <source>
        <dbReference type="Proteomes" id="UP000316639"/>
    </source>
</evidence>
<comment type="caution">
    <text evidence="2">The sequence shown here is derived from an EMBL/GenBank/DDBJ whole genome shotgun (WGS) entry which is preliminary data.</text>
</comment>
<dbReference type="Proteomes" id="UP000316639">
    <property type="component" value="Unassembled WGS sequence"/>
</dbReference>
<dbReference type="RefSeq" id="WP_146353747.1">
    <property type="nucleotide sequence ID" value="NZ_VOBR01000012.1"/>
</dbReference>
<keyword evidence="1" id="KW-0812">Transmembrane</keyword>
<keyword evidence="1" id="KW-1133">Transmembrane helix</keyword>